<sequence length="476" mass="53777">MKPTKFQSFVVFAEMRTGSNFLEANLNAFQGINCHGEAFNPHFMGYPKSEPILGVDLKTRDADPLVLLNAIRANTARLSGFRYFHDHDPRVFDAIMDDDSCAKIILTRNPVESYVSWKIAQETGQWKLTDVKARKESLAQFNLREFADHLEALQGFQITLLNRLQVSGQTAFYVAYEDLQNLEVMNGLARFLGLEERLDALDQSLKVQNPNPVADKVRNYPDMERALSQVDFFDLSRTPNFEPRRGPNVPSYIAAAQSALLYMPLRSGPLPEVTAWMAALDGVTPDDLQLKMTQKDLRQWKRGHPGHRSFTVLRHPVRRAHDAFCRHILPTGPGSYVQLRRTLMRRYDLPLPEDGPDAGYDLSAHRAAFAAFLSWLKANLSGQTAIRVDASWCTQSQAIAGFGELCLPDRLIREEDMHAELAELARKAGVETPPPVSVTPPDQPFSLEDIYDDEIEALAADAYQRDYVMFGYSAWK</sequence>
<dbReference type="Proteomes" id="UP001556098">
    <property type="component" value="Unassembled WGS sequence"/>
</dbReference>
<name>A0ABV3RNQ4_9RHOB</name>
<comment type="caution">
    <text evidence="1">The sequence shown here is derived from an EMBL/GenBank/DDBJ whole genome shotgun (WGS) entry which is preliminary data.</text>
</comment>
<protein>
    <submittedName>
        <fullName evidence="1">Nodulation protein NodH</fullName>
    </submittedName>
</protein>
<reference evidence="1 2" key="1">
    <citation type="submission" date="2024-07" db="EMBL/GenBank/DDBJ databases">
        <title>Marimonas sp.nov., isolated from tidal-flat sediment.</title>
        <authorList>
            <person name="Jayan J.N."/>
            <person name="Lee S.S."/>
        </authorList>
    </citation>
    <scope>NUCLEOTIDE SEQUENCE [LARGE SCALE GENOMIC DNA]</scope>
    <source>
        <strain evidence="1 2">MJW-29</strain>
    </source>
</reference>
<keyword evidence="2" id="KW-1185">Reference proteome</keyword>
<evidence type="ECO:0000313" key="2">
    <source>
        <dbReference type="Proteomes" id="UP001556098"/>
    </source>
</evidence>
<dbReference type="RefSeq" id="WP_367878292.1">
    <property type="nucleotide sequence ID" value="NZ_JBFNXX010000009.1"/>
</dbReference>
<evidence type="ECO:0000313" key="1">
    <source>
        <dbReference type="EMBL" id="MEW9920595.1"/>
    </source>
</evidence>
<organism evidence="1 2">
    <name type="scientific">Sulfitobacter sediminis</name>
    <dbReference type="NCBI Taxonomy" id="3234186"/>
    <lineage>
        <taxon>Bacteria</taxon>
        <taxon>Pseudomonadati</taxon>
        <taxon>Pseudomonadota</taxon>
        <taxon>Alphaproteobacteria</taxon>
        <taxon>Rhodobacterales</taxon>
        <taxon>Roseobacteraceae</taxon>
        <taxon>Sulfitobacter</taxon>
    </lineage>
</organism>
<dbReference type="SUPFAM" id="SSF52540">
    <property type="entry name" value="P-loop containing nucleoside triphosphate hydrolases"/>
    <property type="match status" value="1"/>
</dbReference>
<dbReference type="Gene3D" id="3.40.50.300">
    <property type="entry name" value="P-loop containing nucleotide triphosphate hydrolases"/>
    <property type="match status" value="1"/>
</dbReference>
<proteinExistence type="predicted"/>
<accession>A0ABV3RNQ4</accession>
<dbReference type="EMBL" id="JBFNXX010000009">
    <property type="protein sequence ID" value="MEW9920595.1"/>
    <property type="molecule type" value="Genomic_DNA"/>
</dbReference>
<gene>
    <name evidence="1" type="ORF">AB2B41_13345</name>
</gene>
<dbReference type="InterPro" id="IPR027417">
    <property type="entry name" value="P-loop_NTPase"/>
</dbReference>